<keyword evidence="4 5" id="KW-0963">Cytoplasm</keyword>
<comment type="function">
    <text evidence="5">Modulates RecA activity.</text>
</comment>
<dbReference type="PANTHER" id="PTHR33602">
    <property type="entry name" value="REGULATORY PROTEIN RECX FAMILY PROTEIN"/>
    <property type="match status" value="1"/>
</dbReference>
<evidence type="ECO:0000313" key="8">
    <source>
        <dbReference type="EMBL" id="WCZ32698.1"/>
    </source>
</evidence>
<feature type="domain" description="RecX second three-helical" evidence="6">
    <location>
        <begin position="86"/>
        <end position="127"/>
    </location>
</feature>
<dbReference type="Proteomes" id="UP001220064">
    <property type="component" value="Chromosome"/>
</dbReference>
<dbReference type="Pfam" id="PF02631">
    <property type="entry name" value="RecX_HTH2"/>
    <property type="match status" value="1"/>
</dbReference>
<dbReference type="HAMAP" id="MF_01114">
    <property type="entry name" value="RecX"/>
    <property type="match status" value="1"/>
</dbReference>
<dbReference type="PANTHER" id="PTHR33602:SF1">
    <property type="entry name" value="REGULATORY PROTEIN RECX FAMILY PROTEIN"/>
    <property type="match status" value="1"/>
</dbReference>
<comment type="subcellular location">
    <subcellularLocation>
        <location evidence="1 5">Cytoplasm</location>
    </subcellularLocation>
</comment>
<dbReference type="RefSeq" id="WP_022862172.1">
    <property type="nucleotide sequence ID" value="NZ_ATVG01000001.1"/>
</dbReference>
<dbReference type="NCBIfam" id="NF001059">
    <property type="entry name" value="PRK00117.4-3"/>
    <property type="match status" value="1"/>
</dbReference>
<dbReference type="InterPro" id="IPR053924">
    <property type="entry name" value="RecX_HTH_2nd"/>
</dbReference>
<evidence type="ECO:0000256" key="2">
    <source>
        <dbReference type="ARBA" id="ARBA00009695"/>
    </source>
</evidence>
<accession>A0ABY7UAC2</accession>
<dbReference type="Pfam" id="PF21982">
    <property type="entry name" value="RecX_HTH1"/>
    <property type="match status" value="1"/>
</dbReference>
<dbReference type="InterPro" id="IPR003783">
    <property type="entry name" value="Regulatory_RecX"/>
</dbReference>
<gene>
    <name evidence="5 8" type="primary">recX</name>
    <name evidence="8" type="ORF">CMASS_06320</name>
</gene>
<evidence type="ECO:0000259" key="7">
    <source>
        <dbReference type="Pfam" id="PF21982"/>
    </source>
</evidence>
<dbReference type="InterPro" id="IPR036388">
    <property type="entry name" value="WH-like_DNA-bd_sf"/>
</dbReference>
<organism evidence="8 9">
    <name type="scientific">Corynebacterium massiliense DSM 45435</name>
    <dbReference type="NCBI Taxonomy" id="1121364"/>
    <lineage>
        <taxon>Bacteria</taxon>
        <taxon>Bacillati</taxon>
        <taxon>Actinomycetota</taxon>
        <taxon>Actinomycetes</taxon>
        <taxon>Mycobacteriales</taxon>
        <taxon>Corynebacteriaceae</taxon>
        <taxon>Corynebacterium</taxon>
    </lineage>
</organism>
<sequence length="202" mass="22705">MAQPDPEKIERLRQALADYAAGEAGEPLVDREEEKAKSKVRERALRLLDQRDRSRHELHQRLVDAEFPEATVVAVLDDLVNAGLIDDARFATEWVRQRHARRGKSARVLDMELQRKGVADVDRQEALEQIDESDEETIARQLAAKKARSVKSVPERGPERDKALRRIVGVLARRGFPEGMALRIAIDALDSRCAELAGDAAE</sequence>
<comment type="similarity">
    <text evidence="2 5">Belongs to the RecX family.</text>
</comment>
<evidence type="ECO:0000259" key="6">
    <source>
        <dbReference type="Pfam" id="PF02631"/>
    </source>
</evidence>
<evidence type="ECO:0000256" key="4">
    <source>
        <dbReference type="ARBA" id="ARBA00022490"/>
    </source>
</evidence>
<evidence type="ECO:0000313" key="9">
    <source>
        <dbReference type="Proteomes" id="UP001220064"/>
    </source>
</evidence>
<dbReference type="EMBL" id="CP063189">
    <property type="protein sequence ID" value="WCZ32698.1"/>
    <property type="molecule type" value="Genomic_DNA"/>
</dbReference>
<evidence type="ECO:0000256" key="3">
    <source>
        <dbReference type="ARBA" id="ARBA00018111"/>
    </source>
</evidence>
<protein>
    <recommendedName>
        <fullName evidence="3 5">Regulatory protein RecX</fullName>
    </recommendedName>
</protein>
<feature type="domain" description="RecX first three-helical" evidence="7">
    <location>
        <begin position="41"/>
        <end position="79"/>
    </location>
</feature>
<evidence type="ECO:0000256" key="1">
    <source>
        <dbReference type="ARBA" id="ARBA00004496"/>
    </source>
</evidence>
<keyword evidence="9" id="KW-1185">Reference proteome</keyword>
<dbReference type="InterPro" id="IPR053926">
    <property type="entry name" value="RecX_HTH_1st"/>
</dbReference>
<evidence type="ECO:0000256" key="5">
    <source>
        <dbReference type="HAMAP-Rule" id="MF_01114"/>
    </source>
</evidence>
<reference evidence="8 9" key="1">
    <citation type="submission" date="2020-10" db="EMBL/GenBank/DDBJ databases">
        <title>Complete genome sequence of Corynebacterium massiliense DSM 45435, type strain of Corynebacterium massiliense.</title>
        <authorList>
            <person name="Busche T."/>
            <person name="Kalinowski J."/>
            <person name="Ruckert C."/>
        </authorList>
    </citation>
    <scope>NUCLEOTIDE SEQUENCE [LARGE SCALE GENOMIC DNA]</scope>
    <source>
        <strain evidence="8 9">DSM 45435</strain>
    </source>
</reference>
<name>A0ABY7UAC2_9CORY</name>
<proteinExistence type="inferred from homology"/>
<dbReference type="Gene3D" id="1.10.10.10">
    <property type="entry name" value="Winged helix-like DNA-binding domain superfamily/Winged helix DNA-binding domain"/>
    <property type="match status" value="2"/>
</dbReference>